<dbReference type="SUPFAM" id="SSF55383">
    <property type="entry name" value="Copper amine oxidase, domain N"/>
    <property type="match status" value="2"/>
</dbReference>
<dbReference type="Pfam" id="PF03413">
    <property type="entry name" value="PepSY"/>
    <property type="match status" value="2"/>
</dbReference>
<dbReference type="InterPro" id="IPR036582">
    <property type="entry name" value="Mao_N_sf"/>
</dbReference>
<evidence type="ECO:0008006" key="7">
    <source>
        <dbReference type="Google" id="ProtNLM"/>
    </source>
</evidence>
<feature type="domain" description="Copper amine oxidase-like N-terminal" evidence="4">
    <location>
        <begin position="146"/>
        <end position="184"/>
    </location>
</feature>
<dbReference type="Proteomes" id="UP000260649">
    <property type="component" value="Unassembled WGS sequence"/>
</dbReference>
<name>A0A3E2B3P7_9FIRM</name>
<dbReference type="InterPro" id="IPR025711">
    <property type="entry name" value="PepSY"/>
</dbReference>
<keyword evidence="6" id="KW-1185">Reference proteome</keyword>
<dbReference type="Pfam" id="PF07833">
    <property type="entry name" value="Cu_amine_oxidN1"/>
    <property type="match status" value="2"/>
</dbReference>
<gene>
    <name evidence="5" type="ORF">DV520_06305</name>
</gene>
<dbReference type="InterPro" id="IPR012854">
    <property type="entry name" value="Cu_amine_oxidase-like_N"/>
</dbReference>
<dbReference type="GeneID" id="97995345"/>
<evidence type="ECO:0000313" key="6">
    <source>
        <dbReference type="Proteomes" id="UP000260649"/>
    </source>
</evidence>
<feature type="chain" id="PRO_5039361995" description="Peptidase" evidence="2">
    <location>
        <begin position="31"/>
        <end position="377"/>
    </location>
</feature>
<protein>
    <recommendedName>
        <fullName evidence="7">Peptidase</fullName>
    </recommendedName>
</protein>
<dbReference type="Gene3D" id="3.10.450.40">
    <property type="match status" value="2"/>
</dbReference>
<organism evidence="5 6">
    <name type="scientific">Evtepia gabavorous</name>
    <dbReference type="NCBI Taxonomy" id="2211183"/>
    <lineage>
        <taxon>Bacteria</taxon>
        <taxon>Bacillati</taxon>
        <taxon>Bacillota</taxon>
        <taxon>Clostridia</taxon>
        <taxon>Eubacteriales</taxon>
        <taxon>Evtepia</taxon>
    </lineage>
</organism>
<feature type="domain" description="PepSY" evidence="3">
    <location>
        <begin position="226"/>
        <end position="287"/>
    </location>
</feature>
<feature type="region of interest" description="Disordered" evidence="1">
    <location>
        <begin position="188"/>
        <end position="224"/>
    </location>
</feature>
<reference evidence="5 6" key="1">
    <citation type="submission" date="2018-07" db="EMBL/GenBank/DDBJ databases">
        <title>GABA Modulating Bacteria of the Human Gut Microbiota.</title>
        <authorList>
            <person name="Strandwitz P."/>
            <person name="Kim K.H."/>
            <person name="Terekhova D."/>
            <person name="Liu J.K."/>
            <person name="Sharma A."/>
            <person name="Levering J."/>
            <person name="Mcdonald D."/>
            <person name="Dietrich D."/>
            <person name="Ramadhar T.R."/>
            <person name="Lekbua A."/>
            <person name="Mroue N."/>
            <person name="Liston C."/>
            <person name="Stewart E.J."/>
            <person name="Dubin M.J."/>
            <person name="Zengler K."/>
            <person name="Knight R."/>
            <person name="Gilbert J.A."/>
            <person name="Clardy J."/>
            <person name="Lewis K."/>
        </authorList>
    </citation>
    <scope>NUCLEOTIDE SEQUENCE [LARGE SCALE GENOMIC DNA]</scope>
    <source>
        <strain evidence="5 6">KLE1738</strain>
    </source>
</reference>
<feature type="domain" description="Copper amine oxidase-like N-terminal" evidence="4">
    <location>
        <begin position="60"/>
        <end position="98"/>
    </location>
</feature>
<sequence length="377" mass="40769">MKKHMLAKRMGAIALCAVLSTGLLSATAAAQGKDVTAYLSPDLSIVVDGSYRTFYNAVGQEVHPILYGGTTYLPIRAIGELMGKNVNWSQSTLTVSLAGDRPNGSVTGTPDSAAKAQTVQAAIRPDITILVDNVRQTFADANGDTVYPLLYSGSVYLPVRSIGELMDKEVNWNNATRTVTLSGGSLVTDADSFEDNNGNNNGNNNGGNNGSNNGNNNQPSTPTGMITAEQAKQKALAHAGLQSSQVSFVRAHLDWENGRQVYDVEFYTKDYREYDYEIDAYTGKVLSFDYDAEHYRPGTGNGNQNSGSYIGEAEAKRIALAQVPGATENNVRRVKLDWDDGRAEYEVKIVVGMLEYEFEINAVNGAILSQDVDSIYD</sequence>
<keyword evidence="2" id="KW-0732">Signal</keyword>
<evidence type="ECO:0000313" key="5">
    <source>
        <dbReference type="EMBL" id="RFT06596.1"/>
    </source>
</evidence>
<accession>A0A3E2B3P7</accession>
<evidence type="ECO:0000256" key="1">
    <source>
        <dbReference type="SAM" id="MobiDB-lite"/>
    </source>
</evidence>
<evidence type="ECO:0000259" key="4">
    <source>
        <dbReference type="Pfam" id="PF07833"/>
    </source>
</evidence>
<dbReference type="AlphaFoldDB" id="A0A3E2B3P7"/>
<evidence type="ECO:0000256" key="2">
    <source>
        <dbReference type="SAM" id="SignalP"/>
    </source>
</evidence>
<proteinExistence type="predicted"/>
<feature type="domain" description="PepSY" evidence="3">
    <location>
        <begin position="310"/>
        <end position="370"/>
    </location>
</feature>
<dbReference type="OrthoDB" id="2236551at2"/>
<dbReference type="RefSeq" id="WP_117142173.1">
    <property type="nucleotide sequence ID" value="NZ_DAIQVC010000043.1"/>
</dbReference>
<feature type="signal peptide" evidence="2">
    <location>
        <begin position="1"/>
        <end position="30"/>
    </location>
</feature>
<comment type="caution">
    <text evidence="5">The sequence shown here is derived from an EMBL/GenBank/DDBJ whole genome shotgun (WGS) entry which is preliminary data.</text>
</comment>
<dbReference type="EMBL" id="QQRQ01000008">
    <property type="protein sequence ID" value="RFT06596.1"/>
    <property type="molecule type" value="Genomic_DNA"/>
</dbReference>
<evidence type="ECO:0000259" key="3">
    <source>
        <dbReference type="Pfam" id="PF03413"/>
    </source>
</evidence>